<gene>
    <name evidence="2" type="ORF">BST42_28480</name>
</gene>
<dbReference type="GO" id="GO:0019700">
    <property type="term" value="P:organic phosphonate catabolic process"/>
    <property type="evidence" value="ECO:0007669"/>
    <property type="project" value="InterPro"/>
</dbReference>
<evidence type="ECO:0000259" key="1">
    <source>
        <dbReference type="Pfam" id="PF07969"/>
    </source>
</evidence>
<dbReference type="RefSeq" id="WP_057979827.1">
    <property type="nucleotide sequence ID" value="NZ_JACKUO010000012.1"/>
</dbReference>
<dbReference type="SUPFAM" id="SSF51556">
    <property type="entry name" value="Metallo-dependent hydrolases"/>
    <property type="match status" value="1"/>
</dbReference>
<organism evidence="2 3">
    <name type="scientific">Mycolicibacterium rhodesiae</name>
    <name type="common">Mycobacterium rhodesiae</name>
    <dbReference type="NCBI Taxonomy" id="36814"/>
    <lineage>
        <taxon>Bacteria</taxon>
        <taxon>Bacillati</taxon>
        <taxon>Actinomycetota</taxon>
        <taxon>Actinomycetes</taxon>
        <taxon>Mycobacteriales</taxon>
        <taxon>Mycobacteriaceae</taxon>
        <taxon>Mycolicibacterium</taxon>
    </lineage>
</organism>
<dbReference type="EMBL" id="MVIH01000033">
    <property type="protein sequence ID" value="ORB47046.1"/>
    <property type="molecule type" value="Genomic_DNA"/>
</dbReference>
<dbReference type="SUPFAM" id="SSF51338">
    <property type="entry name" value="Composite domain of metallo-dependent hydrolases"/>
    <property type="match status" value="1"/>
</dbReference>
<accession>A0A1X0IJG2</accession>
<dbReference type="Gene3D" id="3.20.20.140">
    <property type="entry name" value="Metal-dependent hydrolases"/>
    <property type="match status" value="2"/>
</dbReference>
<comment type="caution">
    <text evidence="2">The sequence shown here is derived from an EMBL/GenBank/DDBJ whole genome shotgun (WGS) entry which is preliminary data.</text>
</comment>
<dbReference type="InterPro" id="IPR032466">
    <property type="entry name" value="Metal_Hydrolase"/>
</dbReference>
<dbReference type="PIRSF" id="PIRSF038971">
    <property type="entry name" value="PhnM"/>
    <property type="match status" value="1"/>
</dbReference>
<evidence type="ECO:0000313" key="3">
    <source>
        <dbReference type="Proteomes" id="UP000192534"/>
    </source>
</evidence>
<dbReference type="OrthoDB" id="3514520at2"/>
<dbReference type="Gene3D" id="2.30.40.10">
    <property type="entry name" value="Urease, subunit C, domain 1"/>
    <property type="match status" value="2"/>
</dbReference>
<name>A0A1X0IJG2_MYCRH</name>
<dbReference type="PANTHER" id="PTHR43135:SF3">
    <property type="entry name" value="ALPHA-D-RIBOSE 1-METHYLPHOSPHONATE 5-TRIPHOSPHATE DIPHOSPHATASE"/>
    <property type="match status" value="1"/>
</dbReference>
<evidence type="ECO:0000313" key="2">
    <source>
        <dbReference type="EMBL" id="ORB47046.1"/>
    </source>
</evidence>
<dbReference type="PANTHER" id="PTHR43135">
    <property type="entry name" value="ALPHA-D-RIBOSE 1-METHYLPHOSPHONATE 5-TRIPHOSPHATE DIPHOSPHATASE"/>
    <property type="match status" value="1"/>
</dbReference>
<dbReference type="NCBIfam" id="NF011984">
    <property type="entry name" value="PRK15446.1-5"/>
    <property type="match status" value="1"/>
</dbReference>
<dbReference type="InterPro" id="IPR013108">
    <property type="entry name" value="Amidohydro_3"/>
</dbReference>
<dbReference type="Proteomes" id="UP000192534">
    <property type="component" value="Unassembled WGS sequence"/>
</dbReference>
<proteinExistence type="predicted"/>
<dbReference type="InterPro" id="IPR012696">
    <property type="entry name" value="PhnM"/>
</dbReference>
<keyword evidence="3" id="KW-1185">Reference proteome</keyword>
<dbReference type="AlphaFoldDB" id="A0A1X0IJG2"/>
<dbReference type="InterPro" id="IPR011059">
    <property type="entry name" value="Metal-dep_hydrolase_composite"/>
</dbReference>
<dbReference type="InterPro" id="IPR051781">
    <property type="entry name" value="Metallo-dep_Hydrolase"/>
</dbReference>
<dbReference type="GO" id="GO:0016810">
    <property type="term" value="F:hydrolase activity, acting on carbon-nitrogen (but not peptide) bonds"/>
    <property type="evidence" value="ECO:0007669"/>
    <property type="project" value="InterPro"/>
</dbReference>
<sequence length="404" mass="42972">MTAWTPGQPLPDYVIGHVIAVLPERLVDDAHVVVREGKIAEVGPHSPGLRYDLDGRGAALLPGLVDAHSDALGLELRSRPGTEIDATFALASTGSRLRASGVTTVFHGLAFQRRSIVGMPIGSPNASELSAALCERDDDYHVDHRVLHRLDVRCEQGRALLEEQLVAYKARRPAVAPVVSHEDHTPGLGQFADPATMCRWLMIQEGMSETQAASHVTRWRAERERYADVRDETLVWLSTLARAGQIRLFGHDLATGNDIAELADRGGLVAEFPTTMQAAKAARDRDLFVVAGAANVVQGGSHTGNVSAAELVAAGLVHALASDYLPTSMLAAAVHLARQGLLSLPQAVTLVTLGPAVCVGLNDRGALREGMRADLVLADLSPTWPVVHAVLRASPQTAPPPSAS</sequence>
<dbReference type="NCBIfam" id="NF011990">
    <property type="entry name" value="PRK15446.2-6"/>
    <property type="match status" value="1"/>
</dbReference>
<feature type="domain" description="Amidohydrolase 3" evidence="1">
    <location>
        <begin position="255"/>
        <end position="379"/>
    </location>
</feature>
<reference evidence="2 3" key="1">
    <citation type="submission" date="2016-12" db="EMBL/GenBank/DDBJ databases">
        <title>The new phylogeny of genus Mycobacterium.</title>
        <authorList>
            <person name="Tortoli E."/>
            <person name="Trovato A."/>
            <person name="Cirillo D.M."/>
        </authorList>
    </citation>
    <scope>NUCLEOTIDE SEQUENCE [LARGE SCALE GENOMIC DNA]</scope>
    <source>
        <strain evidence="2 3">DSM 44223</strain>
    </source>
</reference>
<dbReference type="Pfam" id="PF07969">
    <property type="entry name" value="Amidohydro_3"/>
    <property type="match status" value="1"/>
</dbReference>
<protein>
    <submittedName>
        <fullName evidence="2">Alpha-D-ribose 1-methylphosphonate 5-triphosphate diphosphatase</fullName>
    </submittedName>
</protein>